<evidence type="ECO:0008006" key="11">
    <source>
        <dbReference type="Google" id="ProtNLM"/>
    </source>
</evidence>
<evidence type="ECO:0000256" key="1">
    <source>
        <dbReference type="ARBA" id="ARBA00004613"/>
    </source>
</evidence>
<evidence type="ECO:0000259" key="8">
    <source>
        <dbReference type="Pfam" id="PF20145"/>
    </source>
</evidence>
<evidence type="ECO:0000256" key="4">
    <source>
        <dbReference type="ARBA" id="ARBA00022729"/>
    </source>
</evidence>
<keyword evidence="4" id="KW-0732">Signal</keyword>
<dbReference type="Proteomes" id="UP001214576">
    <property type="component" value="Unassembled WGS sequence"/>
</dbReference>
<evidence type="ECO:0000256" key="5">
    <source>
        <dbReference type="ARBA" id="ARBA00023157"/>
    </source>
</evidence>
<feature type="domain" description="ARMET N-terminal" evidence="8">
    <location>
        <begin position="28"/>
        <end position="124"/>
    </location>
</feature>
<gene>
    <name evidence="9" type="ORF">MG293_011438</name>
</gene>
<dbReference type="GO" id="GO:0071542">
    <property type="term" value="P:dopaminergic neuron differentiation"/>
    <property type="evidence" value="ECO:0007669"/>
    <property type="project" value="TreeGrafter"/>
</dbReference>
<comment type="caution">
    <text evidence="9">The sequence shown here is derived from an EMBL/GenBank/DDBJ whole genome shotgun (WGS) entry which is preliminary data.</text>
</comment>
<dbReference type="InterPro" id="IPR019345">
    <property type="entry name" value="ARMET_C"/>
</dbReference>
<dbReference type="Gene3D" id="1.10.225.10">
    <property type="entry name" value="Saposin-like"/>
    <property type="match status" value="1"/>
</dbReference>
<comment type="subcellular location">
    <subcellularLocation>
        <location evidence="1">Secreted</location>
    </subcellularLocation>
</comment>
<proteinExistence type="inferred from homology"/>
<dbReference type="AlphaFoldDB" id="A0AAD4U5N8"/>
<accession>A0AAD4U5N8</accession>
<dbReference type="GO" id="GO:0031175">
    <property type="term" value="P:neuron projection development"/>
    <property type="evidence" value="ECO:0007669"/>
    <property type="project" value="TreeGrafter"/>
</dbReference>
<evidence type="ECO:0000259" key="7">
    <source>
        <dbReference type="Pfam" id="PF10208"/>
    </source>
</evidence>
<dbReference type="GO" id="GO:0005615">
    <property type="term" value="C:extracellular space"/>
    <property type="evidence" value="ECO:0007669"/>
    <property type="project" value="TreeGrafter"/>
</dbReference>
<dbReference type="Pfam" id="PF20145">
    <property type="entry name" value="ARMET_N"/>
    <property type="match status" value="1"/>
</dbReference>
<keyword evidence="10" id="KW-1185">Reference proteome</keyword>
<organism evidence="9 10">
    <name type="scientific">Ovis ammon polii</name>
    <dbReference type="NCBI Taxonomy" id="230172"/>
    <lineage>
        <taxon>Eukaryota</taxon>
        <taxon>Metazoa</taxon>
        <taxon>Chordata</taxon>
        <taxon>Craniata</taxon>
        <taxon>Vertebrata</taxon>
        <taxon>Euteleostomi</taxon>
        <taxon>Mammalia</taxon>
        <taxon>Eutheria</taxon>
        <taxon>Laurasiatheria</taxon>
        <taxon>Artiodactyla</taxon>
        <taxon>Ruminantia</taxon>
        <taxon>Pecora</taxon>
        <taxon>Bovidae</taxon>
        <taxon>Caprinae</taxon>
        <taxon>Ovis</taxon>
    </lineage>
</organism>
<sequence length="427" mass="46661">MVAFCAGLWVSNPGRAQGQEAGGIPGADCEVCQEFLSRFYNSLIARGVNFSLDTIEKELINFCLDVKGKENRLCYYLGATKDAATKILSEVTRPMSVHMPTVKICEKLKKMDSQICELKYEKKLDLASVDLSKLRVAELKQILHGWGEECRACAEKTDYVNLIKELAPKSTGHGKHRTPAQGARAHQLSSFPTGDLPSSMFRKKLVLPAAFRDCRVTQLPLYLAIANVDYVLILFCNHNEVFSCDLLVHVDHIVHGVLQIMSTWKARLAERLKSPSARMHPFPCSALLACFGSTRETAPLDQASAADTCSTIHVQPKAKAGRHPSHPRGEEGTSEKRRDSGAHSETNGSTNRNSSNHSAVQPADTPEDLPGSPDGGSVHEAVTFQPSIPRPSIIETPVVSVPNATVEEMELGENFMFGGQTNGNEPV</sequence>
<feature type="region of interest" description="Disordered" evidence="6">
    <location>
        <begin position="315"/>
        <end position="389"/>
    </location>
</feature>
<dbReference type="EMBL" id="JAKZEL010000013">
    <property type="protein sequence ID" value="KAI4538035.1"/>
    <property type="molecule type" value="Genomic_DNA"/>
</dbReference>
<dbReference type="Pfam" id="PF10208">
    <property type="entry name" value="ARMET_C"/>
    <property type="match status" value="1"/>
</dbReference>
<evidence type="ECO:0000313" key="9">
    <source>
        <dbReference type="EMBL" id="KAI4538035.1"/>
    </source>
</evidence>
<evidence type="ECO:0000256" key="2">
    <source>
        <dbReference type="ARBA" id="ARBA00005617"/>
    </source>
</evidence>
<dbReference type="GO" id="GO:0005783">
    <property type="term" value="C:endoplasmic reticulum"/>
    <property type="evidence" value="ECO:0007669"/>
    <property type="project" value="TreeGrafter"/>
</dbReference>
<reference evidence="9" key="1">
    <citation type="submission" date="2022-03" db="EMBL/GenBank/DDBJ databases">
        <title>Genomic analyses of argali, domestic sheep and their hybrids provide insights into chromosomal evolution, heterosis and genetic basis of agronomic traits.</title>
        <authorList>
            <person name="Li M."/>
        </authorList>
    </citation>
    <scope>NUCLEOTIDE SEQUENCE</scope>
    <source>
        <strain evidence="9">CAU-MHL-2022a</strain>
        <tissue evidence="9">Skin</tissue>
    </source>
</reference>
<evidence type="ECO:0000313" key="10">
    <source>
        <dbReference type="Proteomes" id="UP001214576"/>
    </source>
</evidence>
<dbReference type="InterPro" id="IPR045332">
    <property type="entry name" value="ARMET_N"/>
</dbReference>
<dbReference type="InterPro" id="IPR036361">
    <property type="entry name" value="SAP_dom_sf"/>
</dbReference>
<dbReference type="FunFam" id="1.10.225.10:FF:000003">
    <property type="entry name" value="Mesencephalic astrocyte-derived neurotrophic factor"/>
    <property type="match status" value="1"/>
</dbReference>
<dbReference type="InterPro" id="IPR045333">
    <property type="entry name" value="ARMET-like"/>
</dbReference>
<keyword evidence="3" id="KW-0964">Secreted</keyword>
<feature type="domain" description="ARMET C-terminal" evidence="7">
    <location>
        <begin position="128"/>
        <end position="169"/>
    </location>
</feature>
<comment type="similarity">
    <text evidence="2">Belongs to the ARMET family.</text>
</comment>
<dbReference type="PANTHER" id="PTHR12990">
    <property type="entry name" value="ARMET-LIKE PROTEIN"/>
    <property type="match status" value="1"/>
</dbReference>
<evidence type="ECO:0000256" key="3">
    <source>
        <dbReference type="ARBA" id="ARBA00022525"/>
    </source>
</evidence>
<feature type="compositionally biased region" description="Basic and acidic residues" evidence="6">
    <location>
        <begin position="327"/>
        <end position="342"/>
    </location>
</feature>
<name>A0AAD4U5N8_OVIAM</name>
<evidence type="ECO:0000256" key="6">
    <source>
        <dbReference type="SAM" id="MobiDB-lite"/>
    </source>
</evidence>
<feature type="compositionally biased region" description="Polar residues" evidence="6">
    <location>
        <begin position="343"/>
        <end position="359"/>
    </location>
</feature>
<dbReference type="SUPFAM" id="SSF68906">
    <property type="entry name" value="SAP domain"/>
    <property type="match status" value="1"/>
</dbReference>
<protein>
    <recommendedName>
        <fullName evidence="11">Cerebral dopamine neurotrophic factor</fullName>
    </recommendedName>
</protein>
<keyword evidence="5" id="KW-1015">Disulfide bond</keyword>
<dbReference type="Gene3D" id="1.10.720.30">
    <property type="entry name" value="SAP domain"/>
    <property type="match status" value="1"/>
</dbReference>
<dbReference type="PANTHER" id="PTHR12990:SF9">
    <property type="entry name" value="CEREBRAL DOPAMINE NEUROTROPHIC FACTOR"/>
    <property type="match status" value="1"/>
</dbReference>